<dbReference type="AlphaFoldDB" id="A0A553PN53"/>
<dbReference type="OMA" id="YQPYEPI"/>
<evidence type="ECO:0008006" key="3">
    <source>
        <dbReference type="Google" id="ProtNLM"/>
    </source>
</evidence>
<dbReference type="PANTHER" id="PTHR33524">
    <property type="entry name" value="C5ORF35"/>
    <property type="match status" value="1"/>
</dbReference>
<dbReference type="Proteomes" id="UP000318571">
    <property type="component" value="Chromosome 6"/>
</dbReference>
<comment type="caution">
    <text evidence="1">The sequence shown here is derived from an EMBL/GenBank/DDBJ whole genome shotgun (WGS) entry which is preliminary data.</text>
</comment>
<dbReference type="EMBL" id="VCGU01000002">
    <property type="protein sequence ID" value="TRY79115.1"/>
    <property type="molecule type" value="Genomic_DNA"/>
</dbReference>
<proteinExistence type="predicted"/>
<reference evidence="1 2" key="1">
    <citation type="journal article" date="2018" name="Nat. Ecol. Evol.">
        <title>Genomic signatures of mitonuclear coevolution across populations of Tigriopus californicus.</title>
        <authorList>
            <person name="Barreto F.S."/>
            <person name="Watson E.T."/>
            <person name="Lima T.G."/>
            <person name="Willett C.S."/>
            <person name="Edmands S."/>
            <person name="Li W."/>
            <person name="Burton R.S."/>
        </authorList>
    </citation>
    <scope>NUCLEOTIDE SEQUENCE [LARGE SCALE GENOMIC DNA]</scope>
    <source>
        <strain evidence="1 2">San Diego</strain>
    </source>
</reference>
<sequence>MTHVLDLFKRSWKSYKYRFLPWLAFNLPQQVKNQSAEFLKADEAYIKELFELFQVFTKPKLELLFRDNAKRWNHFSELNKVNNNVLLEQFGFKVGVQTSNISGMNGLGVFVTEGYIRQGQLVALCADGINIDGNNRGLSRMVYKSLYGRERWGHTPICDVSWLDRRFRPVNPLNIGQIVNNGDQTLYPSNVMYHELNIHPEEVDPRLRIFLPNIHYESTCGVRAKQIRLVPLIATKEINVGDELYSSYFSTVSSR</sequence>
<organism evidence="1 2">
    <name type="scientific">Tigriopus californicus</name>
    <name type="common">Marine copepod</name>
    <dbReference type="NCBI Taxonomy" id="6832"/>
    <lineage>
        <taxon>Eukaryota</taxon>
        <taxon>Metazoa</taxon>
        <taxon>Ecdysozoa</taxon>
        <taxon>Arthropoda</taxon>
        <taxon>Crustacea</taxon>
        <taxon>Multicrustacea</taxon>
        <taxon>Hexanauplia</taxon>
        <taxon>Copepoda</taxon>
        <taxon>Harpacticoida</taxon>
        <taxon>Harpacticidae</taxon>
        <taxon>Tigriopus</taxon>
    </lineage>
</organism>
<name>A0A553PN53_TIGCA</name>
<accession>A0A553PN53</accession>
<keyword evidence="2" id="KW-1185">Reference proteome</keyword>
<protein>
    <recommendedName>
        <fullName evidence="3">SET domain-containing protein</fullName>
    </recommendedName>
</protein>
<evidence type="ECO:0000313" key="2">
    <source>
        <dbReference type="Proteomes" id="UP000318571"/>
    </source>
</evidence>
<gene>
    <name evidence="1" type="ORF">TCAL_06596</name>
</gene>
<dbReference type="PANTHER" id="PTHR33524:SF2">
    <property type="entry name" value="SET DOMAIN-CONTAINING PROTEIN 9"/>
    <property type="match status" value="1"/>
</dbReference>
<evidence type="ECO:0000313" key="1">
    <source>
        <dbReference type="EMBL" id="TRY79115.1"/>
    </source>
</evidence>
<dbReference type="InterPro" id="IPR040415">
    <property type="entry name" value="SETD9"/>
</dbReference>